<reference evidence="5 6" key="1">
    <citation type="journal article" date="2021" name="Nat. Plants">
        <title>The Taxus genome provides insights into paclitaxel biosynthesis.</title>
        <authorList>
            <person name="Xiong X."/>
            <person name="Gou J."/>
            <person name="Liao Q."/>
            <person name="Li Y."/>
            <person name="Zhou Q."/>
            <person name="Bi G."/>
            <person name="Li C."/>
            <person name="Du R."/>
            <person name="Wang X."/>
            <person name="Sun T."/>
            <person name="Guo L."/>
            <person name="Liang H."/>
            <person name="Lu P."/>
            <person name="Wu Y."/>
            <person name="Zhang Z."/>
            <person name="Ro D.K."/>
            <person name="Shang Y."/>
            <person name="Huang S."/>
            <person name="Yan J."/>
        </authorList>
    </citation>
    <scope>NUCLEOTIDE SEQUENCE [LARGE SCALE GENOMIC DNA]</scope>
    <source>
        <strain evidence="5">Ta-2019</strain>
    </source>
</reference>
<dbReference type="EMBL" id="JAHRHJ020000001">
    <property type="protein sequence ID" value="KAH9331617.1"/>
    <property type="molecule type" value="Genomic_DNA"/>
</dbReference>
<gene>
    <name evidence="5" type="ORF">KI387_003725</name>
</gene>
<feature type="modified residue" description="4-aspartylphosphate" evidence="2">
    <location>
        <position position="38"/>
    </location>
</feature>
<sequence length="141" mass="15307">TVVESAAKALELLGINDGGSPANSDCINELKVNMIITDYCMPGISGYDLLKRLKETKGLKEIPVVMMSSEDVAERVKRCLAEGAEDFITKPLQIGDIKKMRSHIKPARSVCCSAAKRKVSSRRLTGKSAERRPRLSGTVSA</sequence>
<evidence type="ECO:0000256" key="3">
    <source>
        <dbReference type="SAM" id="MobiDB-lite"/>
    </source>
</evidence>
<dbReference type="OMA" id="SHIKPAR"/>
<dbReference type="GO" id="GO:0000160">
    <property type="term" value="P:phosphorelay signal transduction system"/>
    <property type="evidence" value="ECO:0007669"/>
    <property type="project" value="UniProtKB-KW"/>
</dbReference>
<organism evidence="5 6">
    <name type="scientific">Taxus chinensis</name>
    <name type="common">Chinese yew</name>
    <name type="synonym">Taxus wallichiana var. chinensis</name>
    <dbReference type="NCBI Taxonomy" id="29808"/>
    <lineage>
        <taxon>Eukaryota</taxon>
        <taxon>Viridiplantae</taxon>
        <taxon>Streptophyta</taxon>
        <taxon>Embryophyta</taxon>
        <taxon>Tracheophyta</taxon>
        <taxon>Spermatophyta</taxon>
        <taxon>Pinopsida</taxon>
        <taxon>Pinidae</taxon>
        <taxon>Conifers II</taxon>
        <taxon>Cupressales</taxon>
        <taxon>Taxaceae</taxon>
        <taxon>Taxus</taxon>
    </lineage>
</organism>
<evidence type="ECO:0000256" key="1">
    <source>
        <dbReference type="ARBA" id="ARBA00023012"/>
    </source>
</evidence>
<name>A0AA38GZM1_TAXCH</name>
<feature type="domain" description="Response regulatory" evidence="4">
    <location>
        <begin position="1"/>
        <end position="105"/>
    </location>
</feature>
<dbReference type="Gene3D" id="3.40.50.2300">
    <property type="match status" value="1"/>
</dbReference>
<dbReference type="InterPro" id="IPR001789">
    <property type="entry name" value="Sig_transdc_resp-reg_receiver"/>
</dbReference>
<evidence type="ECO:0000259" key="4">
    <source>
        <dbReference type="PROSITE" id="PS50110"/>
    </source>
</evidence>
<dbReference type="PANTHER" id="PTHR43874">
    <property type="entry name" value="TWO-COMPONENT RESPONSE REGULATOR"/>
    <property type="match status" value="1"/>
</dbReference>
<keyword evidence="1" id="KW-0902">Two-component regulatory system</keyword>
<dbReference type="GO" id="GO:0009736">
    <property type="term" value="P:cytokinin-activated signaling pathway"/>
    <property type="evidence" value="ECO:0007669"/>
    <property type="project" value="InterPro"/>
</dbReference>
<feature type="region of interest" description="Disordered" evidence="3">
    <location>
        <begin position="119"/>
        <end position="141"/>
    </location>
</feature>
<dbReference type="InterPro" id="IPR045279">
    <property type="entry name" value="ARR-like"/>
</dbReference>
<evidence type="ECO:0000313" key="5">
    <source>
        <dbReference type="EMBL" id="KAH9331617.1"/>
    </source>
</evidence>
<dbReference type="InterPro" id="IPR011006">
    <property type="entry name" value="CheY-like_superfamily"/>
</dbReference>
<dbReference type="Pfam" id="PF00072">
    <property type="entry name" value="Response_reg"/>
    <property type="match status" value="1"/>
</dbReference>
<dbReference type="AlphaFoldDB" id="A0AA38GZM1"/>
<dbReference type="PANTHER" id="PTHR43874:SF147">
    <property type="entry name" value="TYPE-A RESPONSE REGULATOR"/>
    <property type="match status" value="1"/>
</dbReference>
<evidence type="ECO:0000256" key="2">
    <source>
        <dbReference type="PROSITE-ProRule" id="PRU00169"/>
    </source>
</evidence>
<evidence type="ECO:0000313" key="6">
    <source>
        <dbReference type="Proteomes" id="UP000824469"/>
    </source>
</evidence>
<comment type="caution">
    <text evidence="5">The sequence shown here is derived from an EMBL/GenBank/DDBJ whole genome shotgun (WGS) entry which is preliminary data.</text>
</comment>
<accession>A0AA38GZM1</accession>
<dbReference type="Proteomes" id="UP000824469">
    <property type="component" value="Unassembled WGS sequence"/>
</dbReference>
<dbReference type="PROSITE" id="PS50110">
    <property type="entry name" value="RESPONSE_REGULATORY"/>
    <property type="match status" value="1"/>
</dbReference>
<keyword evidence="2" id="KW-0597">Phosphoprotein</keyword>
<protein>
    <recommendedName>
        <fullName evidence="4">Response regulatory domain-containing protein</fullName>
    </recommendedName>
</protein>
<feature type="non-terminal residue" evidence="5">
    <location>
        <position position="1"/>
    </location>
</feature>
<dbReference type="SUPFAM" id="SSF52172">
    <property type="entry name" value="CheY-like"/>
    <property type="match status" value="1"/>
</dbReference>
<proteinExistence type="predicted"/>
<dbReference type="SMART" id="SM00448">
    <property type="entry name" value="REC"/>
    <property type="match status" value="1"/>
</dbReference>
<keyword evidence="6" id="KW-1185">Reference proteome</keyword>